<evidence type="ECO:0000313" key="1">
    <source>
        <dbReference type="EMBL" id="ELP85489.1"/>
    </source>
</evidence>
<name>A0A0A1TWH3_ENTIV</name>
<dbReference type="Gene3D" id="2.10.220.10">
    <property type="entry name" value="Hormone Receptor, Insulin-like Growth Factor Receptor 1, Chain A, domain 2"/>
    <property type="match status" value="2"/>
</dbReference>
<dbReference type="KEGG" id="eiv:EIN_040830"/>
<dbReference type="GeneID" id="14884448"/>
<dbReference type="RefSeq" id="XP_004184835.1">
    <property type="nucleotide sequence ID" value="XM_004184787.1"/>
</dbReference>
<evidence type="ECO:0008006" key="3">
    <source>
        <dbReference type="Google" id="ProtNLM"/>
    </source>
</evidence>
<dbReference type="SUPFAM" id="SSF57184">
    <property type="entry name" value="Growth factor receptor domain"/>
    <property type="match status" value="1"/>
</dbReference>
<organism evidence="1 2">
    <name type="scientific">Entamoeba invadens IP1</name>
    <dbReference type="NCBI Taxonomy" id="370355"/>
    <lineage>
        <taxon>Eukaryota</taxon>
        <taxon>Amoebozoa</taxon>
        <taxon>Evosea</taxon>
        <taxon>Archamoebae</taxon>
        <taxon>Mastigamoebida</taxon>
        <taxon>Entamoebidae</taxon>
        <taxon>Entamoeba</taxon>
    </lineage>
</organism>
<dbReference type="InterPro" id="IPR006212">
    <property type="entry name" value="Furin_repeat"/>
</dbReference>
<reference evidence="1 2" key="1">
    <citation type="submission" date="2012-10" db="EMBL/GenBank/DDBJ databases">
        <authorList>
            <person name="Zafar N."/>
            <person name="Inman J."/>
            <person name="Hall N."/>
            <person name="Lorenzi H."/>
            <person name="Caler E."/>
        </authorList>
    </citation>
    <scope>NUCLEOTIDE SEQUENCE [LARGE SCALE GENOMIC DNA]</scope>
    <source>
        <strain evidence="1 2">IP1</strain>
    </source>
</reference>
<dbReference type="VEuPathDB" id="AmoebaDB:EIN_040830"/>
<keyword evidence="2" id="KW-1185">Reference proteome</keyword>
<proteinExistence type="predicted"/>
<dbReference type="AlphaFoldDB" id="A0A0A1TWH3"/>
<dbReference type="Proteomes" id="UP000014680">
    <property type="component" value="Unassembled WGS sequence"/>
</dbReference>
<accession>A0A0A1TWH3</accession>
<sequence>MCISNCQTCTDNIYCCLCAGKAKLQEDKKNVTQRKCTIANCLECNNNNERSKSIDNFELSGTPPTCTSKNGACGDGYYGEAGNCQKCSVSGCKRCSDGETCDMCSGIMNLEFNKKKCSNDCPIGYFADNQKCLKCDDKCNKCQALDVCDECNENFKFKVEGKCYNECPEHYFEGNDMCNKCSNNYQTPCNTTECEKCTAPQNKTKNGVDKIVIFVAMVVLLFL</sequence>
<dbReference type="InterPro" id="IPR009030">
    <property type="entry name" value="Growth_fac_rcpt_cys_sf"/>
</dbReference>
<gene>
    <name evidence="1" type="ORF">EIN_040830</name>
</gene>
<dbReference type="EMBL" id="KB207071">
    <property type="protein sequence ID" value="ELP85489.1"/>
    <property type="molecule type" value="Genomic_DNA"/>
</dbReference>
<protein>
    <recommendedName>
        <fullName evidence="3">Furin repeat-containing protein</fullName>
    </recommendedName>
</protein>
<dbReference type="OrthoDB" id="300641at2759"/>
<evidence type="ECO:0000313" key="2">
    <source>
        <dbReference type="Proteomes" id="UP000014680"/>
    </source>
</evidence>
<dbReference type="SMART" id="SM00261">
    <property type="entry name" value="FU"/>
    <property type="match status" value="2"/>
</dbReference>